<organism evidence="1 2">
    <name type="scientific">Rhizophagus clarus</name>
    <dbReference type="NCBI Taxonomy" id="94130"/>
    <lineage>
        <taxon>Eukaryota</taxon>
        <taxon>Fungi</taxon>
        <taxon>Fungi incertae sedis</taxon>
        <taxon>Mucoromycota</taxon>
        <taxon>Glomeromycotina</taxon>
        <taxon>Glomeromycetes</taxon>
        <taxon>Glomerales</taxon>
        <taxon>Glomeraceae</taxon>
        <taxon>Rhizophagus</taxon>
    </lineage>
</organism>
<gene>
    <name evidence="1" type="ORF">RclHR1_15620004</name>
</gene>
<protein>
    <submittedName>
        <fullName evidence="1">Uncharacterized protein</fullName>
    </submittedName>
</protein>
<accession>A0A2Z6R8F7</accession>
<dbReference type="EMBL" id="BEXD01000627">
    <property type="protein sequence ID" value="GBB88998.1"/>
    <property type="molecule type" value="Genomic_DNA"/>
</dbReference>
<sequence length="101" mass="10466">MSIHSLVQSKTSVYDSGLVQFEMSAQVLVQFEMLVHDLDYHNLSSHLLSSPLCYGMSISNTDFQILYFSSLLGFCGSGGDSGGGGSISGGSCAGSASGGGW</sequence>
<reference evidence="1 2" key="1">
    <citation type="submission" date="2017-11" db="EMBL/GenBank/DDBJ databases">
        <title>The genome of Rhizophagus clarus HR1 reveals common genetic basis of auxotrophy among arbuscular mycorrhizal fungi.</title>
        <authorList>
            <person name="Kobayashi Y."/>
        </authorList>
    </citation>
    <scope>NUCLEOTIDE SEQUENCE [LARGE SCALE GENOMIC DNA]</scope>
    <source>
        <strain evidence="1 2">HR1</strain>
    </source>
</reference>
<comment type="caution">
    <text evidence="1">The sequence shown here is derived from an EMBL/GenBank/DDBJ whole genome shotgun (WGS) entry which is preliminary data.</text>
</comment>
<evidence type="ECO:0000313" key="1">
    <source>
        <dbReference type="EMBL" id="GBB88998.1"/>
    </source>
</evidence>
<evidence type="ECO:0000313" key="2">
    <source>
        <dbReference type="Proteomes" id="UP000247702"/>
    </source>
</evidence>
<dbReference type="AlphaFoldDB" id="A0A2Z6R8F7"/>
<name>A0A2Z6R8F7_9GLOM</name>
<proteinExistence type="predicted"/>
<keyword evidence="2" id="KW-1185">Reference proteome</keyword>
<dbReference type="Proteomes" id="UP000247702">
    <property type="component" value="Unassembled WGS sequence"/>
</dbReference>